<comment type="caution">
    <text evidence="1">The sequence shown here is derived from an EMBL/GenBank/DDBJ whole genome shotgun (WGS) entry which is preliminary data.</text>
</comment>
<proteinExistence type="predicted"/>
<evidence type="ECO:0000313" key="2">
    <source>
        <dbReference type="Proteomes" id="UP001055072"/>
    </source>
</evidence>
<accession>A0ACB8UKZ2</accession>
<reference evidence="1" key="1">
    <citation type="journal article" date="2021" name="Environ. Microbiol.">
        <title>Gene family expansions and transcriptome signatures uncover fungal adaptations to wood decay.</title>
        <authorList>
            <person name="Hage H."/>
            <person name="Miyauchi S."/>
            <person name="Viragh M."/>
            <person name="Drula E."/>
            <person name="Min B."/>
            <person name="Chaduli D."/>
            <person name="Navarro D."/>
            <person name="Favel A."/>
            <person name="Norest M."/>
            <person name="Lesage-Meessen L."/>
            <person name="Balint B."/>
            <person name="Merenyi Z."/>
            <person name="de Eugenio L."/>
            <person name="Morin E."/>
            <person name="Martinez A.T."/>
            <person name="Baldrian P."/>
            <person name="Stursova M."/>
            <person name="Martinez M.J."/>
            <person name="Novotny C."/>
            <person name="Magnuson J.K."/>
            <person name="Spatafora J.W."/>
            <person name="Maurice S."/>
            <person name="Pangilinan J."/>
            <person name="Andreopoulos W."/>
            <person name="LaButti K."/>
            <person name="Hundley H."/>
            <person name="Na H."/>
            <person name="Kuo A."/>
            <person name="Barry K."/>
            <person name="Lipzen A."/>
            <person name="Henrissat B."/>
            <person name="Riley R."/>
            <person name="Ahrendt S."/>
            <person name="Nagy L.G."/>
            <person name="Grigoriev I.V."/>
            <person name="Martin F."/>
            <person name="Rosso M.N."/>
        </authorList>
    </citation>
    <scope>NUCLEOTIDE SEQUENCE</scope>
    <source>
        <strain evidence="1">CBS 384.51</strain>
    </source>
</reference>
<dbReference type="Proteomes" id="UP001055072">
    <property type="component" value="Unassembled WGS sequence"/>
</dbReference>
<sequence length="463" mass="49637">MGALNLPPVPAELKSVTPYLQRAEEVKSTDPIIAYWCAYHAAQIGISLKVKDNNARTFLFDLLDILEKTKSEIGPNDAIDDESASSAYVENFALRVFTIADNEDRRGNATRGTAKKFLAAANFLEVLSVVSTSTPPTINVPEKIRYAKWKAADIAKAFREGRKPTSGGVGEQLELEEEAAPADGERIIPPAIQRPTPPPGPIIDMSGSPPEAHILREGIAGHKESVTSPGGWSTVATPGANTTRNEHISFQLKGAQRQAWVSEDIEGTNAGTEPQELSGLGSSAAIQRPELPTESSDTGSKKVRFTPSAIGGLTPPTADGEEDPFLKVSVPPSLDPEEYLQYRETPSAPPLDSSTQLPPGFVLPPVHPPPPLLPTTSTHPVPPPPTLFYPTRPEPQTQIQTVAIPPPGVLSSDSTFTQTPEDLTPQVIARVQKHCKFAISALDYEDAEQARKELRAALGMLGG</sequence>
<protein>
    <submittedName>
        <fullName evidence="1">Vta1 like-domain-containing protein</fullName>
    </submittedName>
</protein>
<evidence type="ECO:0000313" key="1">
    <source>
        <dbReference type="EMBL" id="KAI0095044.1"/>
    </source>
</evidence>
<organism evidence="1 2">
    <name type="scientific">Irpex rosettiformis</name>
    <dbReference type="NCBI Taxonomy" id="378272"/>
    <lineage>
        <taxon>Eukaryota</taxon>
        <taxon>Fungi</taxon>
        <taxon>Dikarya</taxon>
        <taxon>Basidiomycota</taxon>
        <taxon>Agaricomycotina</taxon>
        <taxon>Agaricomycetes</taxon>
        <taxon>Polyporales</taxon>
        <taxon>Irpicaceae</taxon>
        <taxon>Irpex</taxon>
    </lineage>
</organism>
<keyword evidence="2" id="KW-1185">Reference proteome</keyword>
<dbReference type="EMBL" id="MU274900">
    <property type="protein sequence ID" value="KAI0095044.1"/>
    <property type="molecule type" value="Genomic_DNA"/>
</dbReference>
<name>A0ACB8UKZ2_9APHY</name>
<gene>
    <name evidence="1" type="ORF">BDY19DRAFT_982337</name>
</gene>